<dbReference type="Pfam" id="PF25372">
    <property type="entry name" value="DUF7885"/>
    <property type="match status" value="1"/>
</dbReference>
<keyword evidence="3" id="KW-1185">Reference proteome</keyword>
<evidence type="ECO:0000313" key="3">
    <source>
        <dbReference type="Proteomes" id="UP000095283"/>
    </source>
</evidence>
<feature type="compositionally biased region" description="Basic and acidic residues" evidence="1">
    <location>
        <begin position="527"/>
        <end position="543"/>
    </location>
</feature>
<dbReference type="InterPro" id="IPR057207">
    <property type="entry name" value="FBXL15_LRR"/>
</dbReference>
<dbReference type="PANTHER" id="PTHR13318">
    <property type="entry name" value="PARTNER OF PAIRED, ISOFORM B-RELATED"/>
    <property type="match status" value="1"/>
</dbReference>
<dbReference type="SUPFAM" id="SSF52047">
    <property type="entry name" value="RNI-like"/>
    <property type="match status" value="1"/>
</dbReference>
<dbReference type="GO" id="GO:0019005">
    <property type="term" value="C:SCF ubiquitin ligase complex"/>
    <property type="evidence" value="ECO:0007669"/>
    <property type="project" value="TreeGrafter"/>
</dbReference>
<dbReference type="Proteomes" id="UP000095283">
    <property type="component" value="Unplaced"/>
</dbReference>
<name>A0A1I7WWD0_HETBA</name>
<dbReference type="SMART" id="SM00367">
    <property type="entry name" value="LRR_CC"/>
    <property type="match status" value="3"/>
</dbReference>
<dbReference type="AlphaFoldDB" id="A0A1I7WWD0"/>
<dbReference type="GO" id="GO:0031146">
    <property type="term" value="P:SCF-dependent proteasomal ubiquitin-dependent protein catabolic process"/>
    <property type="evidence" value="ECO:0007669"/>
    <property type="project" value="TreeGrafter"/>
</dbReference>
<sequence>MKLCDLTSVSELLAHPVTSAGIRSLVKRNQNIRCLFLNHCRSLDDQALYDIAYYVGERLHVIELDFLASLSNPAASLLHLSTQCRNLSQLSLAKFFNENYDEPSTSVQYKIDGINLRDVDLYGNYFITLPLLPPTVHSIRLSVNGNEDPLELVRSLQLQPYLKSINLQLMVREASITAVDNANALLCTIISYLGAKITILQVAVPRLFDDSLRLITENTPNLTHLALDVNHLSTHILQKYFSGGNKSRGSRLRSLKICRMRITYRVLFAIARGARNLTGSIYSILNDLETSHMLSIDDRFVSMLGDNCRQLRCVNFNGCKWVSDKGMAALARRCSLREVRIRGTACTDQSIYLLAQFCPELEWISYADYSGNLLNRNTAYSTVIYIYIYIYHTKQPNDSGLEMVELREIRRRIDAREILVDPHPRSRFYGSSGERRHVRIDNDIPEIRSSTIPSAQKRHGQKADNSDLPMYKVIEIEDVVIAEDSDNDDIQEQNKLMEEELVTIEDGGGGGQRIKRKMSEPVMTSHRWNEDHRRGSDASDDSHVYRATSTFESRHQIEKDMLSQSSLDQARQASILTIFLESALYFK</sequence>
<dbReference type="PANTHER" id="PTHR13318:SF246">
    <property type="entry name" value="F-BOX DOMAIN-CONTAINING PROTEIN"/>
    <property type="match status" value="1"/>
</dbReference>
<protein>
    <submittedName>
        <fullName evidence="4">F-box/LRR-repeat protein</fullName>
    </submittedName>
</protein>
<dbReference type="WBParaSite" id="Hba_09502">
    <property type="protein sequence ID" value="Hba_09502"/>
    <property type="gene ID" value="Hba_09502"/>
</dbReference>
<dbReference type="InterPro" id="IPR032675">
    <property type="entry name" value="LRR_dom_sf"/>
</dbReference>
<feature type="domain" description="F-box/LRR-repeat protein 15-like leucin rich repeat" evidence="2">
    <location>
        <begin position="16"/>
        <end position="339"/>
    </location>
</feature>
<organism evidence="3 4">
    <name type="scientific">Heterorhabditis bacteriophora</name>
    <name type="common">Entomopathogenic nematode worm</name>
    <dbReference type="NCBI Taxonomy" id="37862"/>
    <lineage>
        <taxon>Eukaryota</taxon>
        <taxon>Metazoa</taxon>
        <taxon>Ecdysozoa</taxon>
        <taxon>Nematoda</taxon>
        <taxon>Chromadorea</taxon>
        <taxon>Rhabditida</taxon>
        <taxon>Rhabditina</taxon>
        <taxon>Rhabditomorpha</taxon>
        <taxon>Strongyloidea</taxon>
        <taxon>Heterorhabditidae</taxon>
        <taxon>Heterorhabditis</taxon>
    </lineage>
</organism>
<feature type="region of interest" description="Disordered" evidence="1">
    <location>
        <begin position="521"/>
        <end position="543"/>
    </location>
</feature>
<dbReference type="InterPro" id="IPR006553">
    <property type="entry name" value="Leu-rich_rpt_Cys-con_subtyp"/>
</dbReference>
<reference evidence="4" key="1">
    <citation type="submission" date="2016-11" db="UniProtKB">
        <authorList>
            <consortium name="WormBaseParasite"/>
        </authorList>
    </citation>
    <scope>IDENTIFICATION</scope>
</reference>
<accession>A0A1I7WWD0</accession>
<dbReference type="Gene3D" id="3.80.10.10">
    <property type="entry name" value="Ribonuclease Inhibitor"/>
    <property type="match status" value="1"/>
</dbReference>
<evidence type="ECO:0000313" key="4">
    <source>
        <dbReference type="WBParaSite" id="Hba_09502"/>
    </source>
</evidence>
<evidence type="ECO:0000259" key="2">
    <source>
        <dbReference type="Pfam" id="PF25372"/>
    </source>
</evidence>
<evidence type="ECO:0000256" key="1">
    <source>
        <dbReference type="SAM" id="MobiDB-lite"/>
    </source>
</evidence>
<proteinExistence type="predicted"/>